<keyword evidence="5" id="KW-1185">Reference proteome</keyword>
<dbReference type="InterPro" id="IPR050984">
    <property type="entry name" value="Gfo/Idh/MocA_domain"/>
</dbReference>
<proteinExistence type="inferred from homology"/>
<dbReference type="SUPFAM" id="SSF55347">
    <property type="entry name" value="Glyceraldehyde-3-phosphate dehydrogenase-like, C-terminal domain"/>
    <property type="match status" value="1"/>
</dbReference>
<evidence type="ECO:0000256" key="1">
    <source>
        <dbReference type="ARBA" id="ARBA00010928"/>
    </source>
</evidence>
<keyword evidence="2" id="KW-0560">Oxidoreductase</keyword>
<dbReference type="EMBL" id="JAPZBO010000007">
    <property type="protein sequence ID" value="KAJ5310955.1"/>
    <property type="molecule type" value="Genomic_DNA"/>
</dbReference>
<dbReference type="OrthoDB" id="2129491at2759"/>
<reference evidence="4" key="1">
    <citation type="submission" date="2022-12" db="EMBL/GenBank/DDBJ databases">
        <authorList>
            <person name="Petersen C."/>
        </authorList>
    </citation>
    <scope>NUCLEOTIDE SEQUENCE</scope>
    <source>
        <strain evidence="4">IBT 21472</strain>
    </source>
</reference>
<organism evidence="4 5">
    <name type="scientific">Penicillium atrosanguineum</name>
    <dbReference type="NCBI Taxonomy" id="1132637"/>
    <lineage>
        <taxon>Eukaryota</taxon>
        <taxon>Fungi</taxon>
        <taxon>Dikarya</taxon>
        <taxon>Ascomycota</taxon>
        <taxon>Pezizomycotina</taxon>
        <taxon>Eurotiomycetes</taxon>
        <taxon>Eurotiomycetidae</taxon>
        <taxon>Eurotiales</taxon>
        <taxon>Aspergillaceae</taxon>
        <taxon>Penicillium</taxon>
    </lineage>
</organism>
<name>A0A9W9HCM4_9EURO</name>
<protein>
    <submittedName>
        <fullName evidence="4">D-xylose 1-dehydrogenase (NADP(+))</fullName>
    </submittedName>
</protein>
<comment type="similarity">
    <text evidence="1">Belongs to the Gfo/Idh/MocA family.</text>
</comment>
<dbReference type="AlphaFoldDB" id="A0A9W9HCM4"/>
<feature type="domain" description="GFO/IDH/MocA-like oxidoreductase" evidence="3">
    <location>
        <begin position="8"/>
        <end position="105"/>
    </location>
</feature>
<dbReference type="InterPro" id="IPR055170">
    <property type="entry name" value="GFO_IDH_MocA-like_dom"/>
</dbReference>
<evidence type="ECO:0000256" key="2">
    <source>
        <dbReference type="ARBA" id="ARBA00023002"/>
    </source>
</evidence>
<comment type="caution">
    <text evidence="4">The sequence shown here is derived from an EMBL/GenBank/DDBJ whole genome shotgun (WGS) entry which is preliminary data.</text>
</comment>
<gene>
    <name evidence="4" type="ORF">N7476_006815</name>
</gene>
<evidence type="ECO:0000259" key="3">
    <source>
        <dbReference type="Pfam" id="PF22725"/>
    </source>
</evidence>
<dbReference type="Proteomes" id="UP001147746">
    <property type="component" value="Unassembled WGS sequence"/>
</dbReference>
<accession>A0A9W9HCM4</accession>
<evidence type="ECO:0000313" key="4">
    <source>
        <dbReference type="EMBL" id="KAJ5310955.1"/>
    </source>
</evidence>
<dbReference type="Pfam" id="PF22725">
    <property type="entry name" value="GFO_IDH_MocA_C3"/>
    <property type="match status" value="1"/>
</dbReference>
<dbReference type="PANTHER" id="PTHR22604">
    <property type="entry name" value="OXIDOREDUCTASES"/>
    <property type="match status" value="1"/>
</dbReference>
<dbReference type="PANTHER" id="PTHR22604:SF105">
    <property type="entry name" value="TRANS-1,2-DIHYDROBENZENE-1,2-DIOL DEHYDROGENASE"/>
    <property type="match status" value="1"/>
</dbReference>
<dbReference type="GO" id="GO:0016491">
    <property type="term" value="F:oxidoreductase activity"/>
    <property type="evidence" value="ECO:0007669"/>
    <property type="project" value="UniProtKB-KW"/>
</dbReference>
<evidence type="ECO:0000313" key="5">
    <source>
        <dbReference type="Proteomes" id="UP001147746"/>
    </source>
</evidence>
<dbReference type="Gene3D" id="3.30.360.10">
    <property type="entry name" value="Dihydrodipicolinate Reductase, domain 2"/>
    <property type="match status" value="1"/>
</dbReference>
<sequence>MPLSSLPPKSRTADPLLGAGALLDIGIYPLTWASLILDHLRQASSPEKVEEPEVVSSMSFCNGADEMTSVILNYRTLNIQAICTASYCFRSGSEFCRIEGSEGSFSVGGVAASKPQFLVIRKKGEQEERKEFKTEGCGFWYEQDTVGKDLLVGRKESSVMP</sequence>
<reference evidence="4" key="2">
    <citation type="journal article" date="2023" name="IMA Fungus">
        <title>Comparative genomic study of the Penicillium genus elucidates a diverse pangenome and 15 lateral gene transfer events.</title>
        <authorList>
            <person name="Petersen C."/>
            <person name="Sorensen T."/>
            <person name="Nielsen M.R."/>
            <person name="Sondergaard T.E."/>
            <person name="Sorensen J.L."/>
            <person name="Fitzpatrick D.A."/>
            <person name="Frisvad J.C."/>
            <person name="Nielsen K.L."/>
        </authorList>
    </citation>
    <scope>NUCLEOTIDE SEQUENCE</scope>
    <source>
        <strain evidence="4">IBT 21472</strain>
    </source>
</reference>